<protein>
    <recommendedName>
        <fullName evidence="1">BREX system Lon protease-like BrxL N-terminal domain-containing protein</fullName>
    </recommendedName>
</protein>
<name>A0ABP8IZL6_9BACT</name>
<dbReference type="Pfam" id="PF13337">
    <property type="entry name" value="BrxL_ATPase"/>
    <property type="match status" value="1"/>
</dbReference>
<keyword evidence="3" id="KW-1185">Reference proteome</keyword>
<dbReference type="InterPro" id="IPR014061">
    <property type="entry name" value="BrxL-like"/>
</dbReference>
<dbReference type="Pfam" id="PF20442">
    <property type="entry name" value="BrxL_N"/>
    <property type="match status" value="1"/>
</dbReference>
<proteinExistence type="predicted"/>
<reference evidence="3" key="1">
    <citation type="journal article" date="2019" name="Int. J. Syst. Evol. Microbiol.">
        <title>The Global Catalogue of Microorganisms (GCM) 10K type strain sequencing project: providing services to taxonomists for standard genome sequencing and annotation.</title>
        <authorList>
            <consortium name="The Broad Institute Genomics Platform"/>
            <consortium name="The Broad Institute Genome Sequencing Center for Infectious Disease"/>
            <person name="Wu L."/>
            <person name="Ma J."/>
        </authorList>
    </citation>
    <scope>NUCLEOTIDE SEQUENCE [LARGE SCALE GENOMIC DNA]</scope>
    <source>
        <strain evidence="3">JCM 17924</strain>
    </source>
</reference>
<evidence type="ECO:0000313" key="3">
    <source>
        <dbReference type="Proteomes" id="UP001500454"/>
    </source>
</evidence>
<dbReference type="InterPro" id="IPR046838">
    <property type="entry name" value="BrxL_N"/>
</dbReference>
<organism evidence="2 3">
    <name type="scientific">Hymenobacter koreensis</name>
    <dbReference type="NCBI Taxonomy" id="1084523"/>
    <lineage>
        <taxon>Bacteria</taxon>
        <taxon>Pseudomonadati</taxon>
        <taxon>Bacteroidota</taxon>
        <taxon>Cytophagia</taxon>
        <taxon>Cytophagales</taxon>
        <taxon>Hymenobacteraceae</taxon>
        <taxon>Hymenobacter</taxon>
    </lineage>
</organism>
<sequence>METLEAKIDRVFTNAAIDKRRLAASGLKNRGVPGYVAEWVLETVVPGQGELSPTEANKVQDWAARAIPKADEGNAIRNRLLAGERVKILTRVQIDVTLGQTKAVRNARLAMIGIFDGRIAEDIIKQHPQLLKHGMWGVVELVYLAGQGVVITSFRPMQADANLEDWYAARAEFNIDEWRAVLLRSMGYNPDFYTPDQQMLVIARLLPLVQKHAHLIELAPRGTGKSYVYENISPQVRLISGGNVSPAVLFVNNTNGQGGLLTRYAVVVLDEVQTLKFESPAEIVGGLKGYMANGRITRGGLHEFASDCSFVMLANITLDSQSNPINDPITKELPEFLQETAFMERIKGLIPGWHIPKLEQNSFALGFGLKADYFGDILIALRDYHSASDTYCARNVDLGERAYHRNKEAISTLASGYMKLLFPHTEPTQAEFYTHCLAPAIRLRQGVWKLLYDQGGEYKKFDRTIVPVLSEAVNPTV</sequence>
<gene>
    <name evidence="2" type="ORF">GCM10023186_22220</name>
</gene>
<accession>A0ABP8IZL6</accession>
<feature type="domain" description="BREX system Lon protease-like BrxL N-terminal" evidence="1">
    <location>
        <begin position="11"/>
        <end position="143"/>
    </location>
</feature>
<comment type="caution">
    <text evidence="2">The sequence shown here is derived from an EMBL/GenBank/DDBJ whole genome shotgun (WGS) entry which is preliminary data.</text>
</comment>
<dbReference type="EMBL" id="BAABHA010000004">
    <property type="protein sequence ID" value="GAA4382156.1"/>
    <property type="molecule type" value="Genomic_DNA"/>
</dbReference>
<dbReference type="Proteomes" id="UP001500454">
    <property type="component" value="Unassembled WGS sequence"/>
</dbReference>
<evidence type="ECO:0000259" key="1">
    <source>
        <dbReference type="Pfam" id="PF20442"/>
    </source>
</evidence>
<dbReference type="RefSeq" id="WP_345224163.1">
    <property type="nucleotide sequence ID" value="NZ_BAABHA010000004.1"/>
</dbReference>
<evidence type="ECO:0000313" key="2">
    <source>
        <dbReference type="EMBL" id="GAA4382156.1"/>
    </source>
</evidence>
<dbReference type="NCBIfam" id="TIGR02688">
    <property type="entry name" value="BREX system Lon protease-like protein BrxL"/>
    <property type="match status" value="1"/>
</dbReference>